<keyword evidence="1" id="KW-1133">Transmembrane helix</keyword>
<dbReference type="STRING" id="1802448.A2672_02130"/>
<reference evidence="2 3" key="1">
    <citation type="journal article" date="2016" name="Nat. Commun.">
        <title>Thousands of microbial genomes shed light on interconnected biogeochemical processes in an aquifer system.</title>
        <authorList>
            <person name="Anantharaman K."/>
            <person name="Brown C.T."/>
            <person name="Hug L.A."/>
            <person name="Sharon I."/>
            <person name="Castelle C.J."/>
            <person name="Probst A.J."/>
            <person name="Thomas B.C."/>
            <person name="Singh A."/>
            <person name="Wilkins M.J."/>
            <person name="Karaoz U."/>
            <person name="Brodie E.L."/>
            <person name="Williams K.H."/>
            <person name="Hubbard S.S."/>
            <person name="Banfield J.F."/>
        </authorList>
    </citation>
    <scope>NUCLEOTIDE SEQUENCE [LARGE SCALE GENOMIC DNA]</scope>
</reference>
<proteinExistence type="predicted"/>
<name>A0A1G2QVJ9_9BACT</name>
<evidence type="ECO:0000313" key="2">
    <source>
        <dbReference type="EMBL" id="OHA64644.1"/>
    </source>
</evidence>
<feature type="transmembrane region" description="Helical" evidence="1">
    <location>
        <begin position="16"/>
        <end position="40"/>
    </location>
</feature>
<dbReference type="EMBL" id="MHTT01000030">
    <property type="protein sequence ID" value="OHA64644.1"/>
    <property type="molecule type" value="Genomic_DNA"/>
</dbReference>
<feature type="transmembrane region" description="Helical" evidence="1">
    <location>
        <begin position="80"/>
        <end position="106"/>
    </location>
</feature>
<comment type="caution">
    <text evidence="2">The sequence shown here is derived from an EMBL/GenBank/DDBJ whole genome shotgun (WGS) entry which is preliminary data.</text>
</comment>
<evidence type="ECO:0000313" key="3">
    <source>
        <dbReference type="Proteomes" id="UP000178065"/>
    </source>
</evidence>
<evidence type="ECO:0000256" key="1">
    <source>
        <dbReference type="SAM" id="Phobius"/>
    </source>
</evidence>
<keyword evidence="1" id="KW-0472">Membrane</keyword>
<keyword evidence="1" id="KW-0812">Transmembrane</keyword>
<sequence length="126" mass="13711">MSGNTILEGKREGKMILVALLIVGALALHLVLGGGVVWGFRKLQMFPYTEGHMECIRSSWGRDRMKVVTAPMGLVIGLWVLWPIAILVLSLFGFFLFGVGIVLGLATATGKIFRLVAGPGIDGWWK</sequence>
<organism evidence="2 3">
    <name type="scientific">Candidatus Wildermuthbacteria bacterium RIFCSPHIGHO2_01_FULL_49_22b</name>
    <dbReference type="NCBI Taxonomy" id="1802448"/>
    <lineage>
        <taxon>Bacteria</taxon>
        <taxon>Candidatus Wildermuthiibacteriota</taxon>
    </lineage>
</organism>
<dbReference type="Proteomes" id="UP000178065">
    <property type="component" value="Unassembled WGS sequence"/>
</dbReference>
<accession>A0A1G2QVJ9</accession>
<gene>
    <name evidence="2" type="ORF">A2672_02130</name>
</gene>
<dbReference type="AlphaFoldDB" id="A0A1G2QVJ9"/>
<protein>
    <submittedName>
        <fullName evidence="2">Uncharacterized protein</fullName>
    </submittedName>
</protein>